<evidence type="ECO:0000256" key="2">
    <source>
        <dbReference type="ARBA" id="ARBA00007977"/>
    </source>
</evidence>
<dbReference type="PANTHER" id="PTHR30106:SF2">
    <property type="entry name" value="UPF0324 INNER MEMBRANE PROTEIN YEIH"/>
    <property type="match status" value="1"/>
</dbReference>
<feature type="transmembrane region" description="Helical" evidence="7">
    <location>
        <begin position="335"/>
        <end position="354"/>
    </location>
</feature>
<feature type="transmembrane region" description="Helical" evidence="7">
    <location>
        <begin position="366"/>
        <end position="386"/>
    </location>
</feature>
<organism evidence="8 9">
    <name type="scientific">Paramicrobacterium humi</name>
    <dbReference type="NCBI Taxonomy" id="640635"/>
    <lineage>
        <taxon>Bacteria</taxon>
        <taxon>Bacillati</taxon>
        <taxon>Actinomycetota</taxon>
        <taxon>Actinomycetes</taxon>
        <taxon>Micrococcales</taxon>
        <taxon>Microbacteriaceae</taxon>
        <taxon>Paramicrobacterium</taxon>
    </lineage>
</organism>
<dbReference type="Pfam" id="PF03601">
    <property type="entry name" value="Cons_hypoth698"/>
    <property type="match status" value="1"/>
</dbReference>
<name>A0A1H4JAR1_9MICO</name>
<evidence type="ECO:0000256" key="7">
    <source>
        <dbReference type="SAM" id="Phobius"/>
    </source>
</evidence>
<dbReference type="AlphaFoldDB" id="A0A1H4JAR1"/>
<feature type="transmembrane region" description="Helical" evidence="7">
    <location>
        <begin position="267"/>
        <end position="287"/>
    </location>
</feature>
<keyword evidence="9" id="KW-1185">Reference proteome</keyword>
<feature type="transmembrane region" description="Helical" evidence="7">
    <location>
        <begin position="149"/>
        <end position="167"/>
    </location>
</feature>
<evidence type="ECO:0000313" key="9">
    <source>
        <dbReference type="Proteomes" id="UP000199183"/>
    </source>
</evidence>
<dbReference type="PANTHER" id="PTHR30106">
    <property type="entry name" value="INNER MEMBRANE PROTEIN YEIH-RELATED"/>
    <property type="match status" value="1"/>
</dbReference>
<feature type="transmembrane region" description="Helical" evidence="7">
    <location>
        <begin position="86"/>
        <end position="104"/>
    </location>
</feature>
<sequence length="387" mass="39364">MLRDGAQQGEPREIRQSRSHITMICLHARIVVLDGDRQRNSGRMTVDEPLTRSRPRTGALLASARAVLPGLGLCALAVAASLMINRFLPTVSALLVAIVLGVLLRNLAPIPGVFEAGLAYAAKKLLRLGVVLLGLQLVLGDILGLGVGMIIVVILIVAGGITATMLIGKWLGISATQRLLIACGFSICGAAAVAAVDGVIETDDDEEVVTAIALVVLFGTLMIPAVPLVAGAMGLAAHDAGLWAGGSIHEVAQVVAAGGIIGSGALGVAVIVKLARVLMLAPVMAVISGIRRRQSAASVGKRPPIIPLFVAGFIAMVLVRSTGIVPAGVLGAASVVQTALLSAAMFALGAGVRIRSLIRVGPKPFLLALCSTIVVAAIALSGVLLLG</sequence>
<dbReference type="EMBL" id="FNRY01000001">
    <property type="protein sequence ID" value="SEB43311.1"/>
    <property type="molecule type" value="Genomic_DNA"/>
</dbReference>
<reference evidence="8 9" key="1">
    <citation type="submission" date="2016-10" db="EMBL/GenBank/DDBJ databases">
        <authorList>
            <person name="de Groot N.N."/>
        </authorList>
    </citation>
    <scope>NUCLEOTIDE SEQUENCE [LARGE SCALE GENOMIC DNA]</scope>
    <source>
        <strain evidence="8 9">DSM 21799</strain>
    </source>
</reference>
<dbReference type="STRING" id="640635.SAMN04489806_0592"/>
<keyword evidence="3" id="KW-1003">Cell membrane</keyword>
<keyword evidence="5 7" id="KW-1133">Transmembrane helix</keyword>
<feature type="transmembrane region" description="Helical" evidence="7">
    <location>
        <begin position="208"/>
        <end position="230"/>
    </location>
</feature>
<keyword evidence="6 7" id="KW-0472">Membrane</keyword>
<comment type="subcellular location">
    <subcellularLocation>
        <location evidence="1">Cell membrane</location>
        <topology evidence="1">Multi-pass membrane protein</topology>
    </subcellularLocation>
</comment>
<evidence type="ECO:0000256" key="6">
    <source>
        <dbReference type="ARBA" id="ARBA00023136"/>
    </source>
</evidence>
<feature type="transmembrane region" description="Helical" evidence="7">
    <location>
        <begin position="179"/>
        <end position="196"/>
    </location>
</feature>
<evidence type="ECO:0000256" key="1">
    <source>
        <dbReference type="ARBA" id="ARBA00004651"/>
    </source>
</evidence>
<proteinExistence type="inferred from homology"/>
<feature type="transmembrane region" description="Helical" evidence="7">
    <location>
        <begin position="308"/>
        <end position="329"/>
    </location>
</feature>
<accession>A0A1H4JAR1</accession>
<feature type="transmembrane region" description="Helical" evidence="7">
    <location>
        <begin position="125"/>
        <end position="143"/>
    </location>
</feature>
<feature type="transmembrane region" description="Helical" evidence="7">
    <location>
        <begin position="59"/>
        <end position="80"/>
    </location>
</feature>
<dbReference type="GO" id="GO:0005886">
    <property type="term" value="C:plasma membrane"/>
    <property type="evidence" value="ECO:0007669"/>
    <property type="project" value="UniProtKB-SubCell"/>
</dbReference>
<dbReference type="InterPro" id="IPR018383">
    <property type="entry name" value="UPF0324_pro"/>
</dbReference>
<dbReference type="Proteomes" id="UP000199183">
    <property type="component" value="Unassembled WGS sequence"/>
</dbReference>
<keyword evidence="4 7" id="KW-0812">Transmembrane</keyword>
<evidence type="ECO:0000256" key="4">
    <source>
        <dbReference type="ARBA" id="ARBA00022692"/>
    </source>
</evidence>
<feature type="transmembrane region" description="Helical" evidence="7">
    <location>
        <begin position="242"/>
        <end position="261"/>
    </location>
</feature>
<gene>
    <name evidence="8" type="ORF">SAMN04489806_0592</name>
</gene>
<evidence type="ECO:0000256" key="5">
    <source>
        <dbReference type="ARBA" id="ARBA00022989"/>
    </source>
</evidence>
<evidence type="ECO:0000313" key="8">
    <source>
        <dbReference type="EMBL" id="SEB43311.1"/>
    </source>
</evidence>
<protein>
    <submittedName>
        <fullName evidence="8">Conserved hypothetical integral membrane protein</fullName>
    </submittedName>
</protein>
<evidence type="ECO:0000256" key="3">
    <source>
        <dbReference type="ARBA" id="ARBA00022475"/>
    </source>
</evidence>
<comment type="similarity">
    <text evidence="2">Belongs to the UPF0324 family.</text>
</comment>